<dbReference type="InterPro" id="IPR011297">
    <property type="entry name" value="PTS_IIABC_b_glu"/>
</dbReference>
<evidence type="ECO:0000259" key="14">
    <source>
        <dbReference type="PROSITE" id="PS51093"/>
    </source>
</evidence>
<organism evidence="17">
    <name type="scientific">Halalkalibacterium halodurans</name>
    <name type="common">Bacillus halodurans</name>
    <dbReference type="NCBI Taxonomy" id="86665"/>
    <lineage>
        <taxon>Bacteria</taxon>
        <taxon>Bacillati</taxon>
        <taxon>Bacillota</taxon>
        <taxon>Bacilli</taxon>
        <taxon>Bacillales</taxon>
        <taxon>Bacillaceae</taxon>
        <taxon>Halalkalibacterium (ex Joshi et al. 2022)</taxon>
    </lineage>
</organism>
<dbReference type="PROSITE" id="PS51098">
    <property type="entry name" value="PTS_EIIB_TYPE_1"/>
    <property type="match status" value="1"/>
</dbReference>
<evidence type="ECO:0000256" key="2">
    <source>
        <dbReference type="ARBA" id="ARBA00022448"/>
    </source>
</evidence>
<keyword evidence="6" id="KW-0598">Phosphotransferase system</keyword>
<dbReference type="FunFam" id="3.30.1360.60:FF:000001">
    <property type="entry name" value="PTS system glucose-specific IIBC component PtsG"/>
    <property type="match status" value="1"/>
</dbReference>
<dbReference type="InterPro" id="IPR036878">
    <property type="entry name" value="Glu_permease_IIB"/>
</dbReference>
<dbReference type="PROSITE" id="PS51093">
    <property type="entry name" value="PTS_EIIA_TYPE_1"/>
    <property type="match status" value="1"/>
</dbReference>
<evidence type="ECO:0000256" key="7">
    <source>
        <dbReference type="ARBA" id="ARBA00022692"/>
    </source>
</evidence>
<feature type="transmembrane region" description="Helical" evidence="13">
    <location>
        <begin position="245"/>
        <end position="269"/>
    </location>
</feature>
<feature type="region of interest" description="Disordered" evidence="12">
    <location>
        <begin position="456"/>
        <end position="486"/>
    </location>
</feature>
<accession>A0A0M0KE29</accession>
<evidence type="ECO:0000256" key="1">
    <source>
        <dbReference type="ARBA" id="ARBA00004651"/>
    </source>
</evidence>
<dbReference type="InterPro" id="IPR013013">
    <property type="entry name" value="PTS_EIIC_1"/>
</dbReference>
<dbReference type="InterPro" id="IPR003352">
    <property type="entry name" value="PTS_EIIC"/>
</dbReference>
<evidence type="ECO:0000256" key="4">
    <source>
        <dbReference type="ARBA" id="ARBA00022597"/>
    </source>
</evidence>
<dbReference type="InterPro" id="IPR001127">
    <property type="entry name" value="PTS_EIIA_1_perm"/>
</dbReference>
<reference evidence="17" key="1">
    <citation type="submission" date="2015-08" db="EMBL/GenBank/DDBJ databases">
        <title>Complete DNA Sequence of Pseudomonas syringae pv. actinidiae, the Causal Agent of Kiwifruit Canker Disease.</title>
        <authorList>
            <person name="Rikkerink E.H.A."/>
            <person name="Fineran P.C."/>
        </authorList>
    </citation>
    <scope>NUCLEOTIDE SEQUENCE</scope>
    <source>
        <strain evidence="17">DSM 13666</strain>
    </source>
</reference>
<feature type="transmembrane region" description="Helical" evidence="13">
    <location>
        <begin position="105"/>
        <end position="126"/>
    </location>
</feature>
<dbReference type="InterPro" id="IPR018113">
    <property type="entry name" value="PTrfase_EIIB_Cys"/>
</dbReference>
<evidence type="ECO:0000259" key="16">
    <source>
        <dbReference type="PROSITE" id="PS51103"/>
    </source>
</evidence>
<dbReference type="GO" id="GO:0090589">
    <property type="term" value="F:protein-phosphocysteine-trehalose phosphotransferase system transporter activity"/>
    <property type="evidence" value="ECO:0007669"/>
    <property type="project" value="TreeGrafter"/>
</dbReference>
<feature type="active site" description="Phosphocysteine intermediate; for EIIB activity" evidence="11">
    <location>
        <position position="26"/>
    </location>
</feature>
<evidence type="ECO:0000256" key="5">
    <source>
        <dbReference type="ARBA" id="ARBA00022679"/>
    </source>
</evidence>
<evidence type="ECO:0000256" key="6">
    <source>
        <dbReference type="ARBA" id="ARBA00022683"/>
    </source>
</evidence>
<dbReference type="GO" id="GO:0008982">
    <property type="term" value="F:protein-N(PI)-phosphohistidine-sugar phosphotransferase activity"/>
    <property type="evidence" value="ECO:0007669"/>
    <property type="project" value="InterPro"/>
</dbReference>
<feature type="domain" description="PTS EIIA type-1" evidence="14">
    <location>
        <begin position="500"/>
        <end position="604"/>
    </location>
</feature>
<dbReference type="PANTHER" id="PTHR30175">
    <property type="entry name" value="PHOSPHOTRANSFERASE SYSTEM TRANSPORT PROTEIN"/>
    <property type="match status" value="1"/>
</dbReference>
<dbReference type="Gene3D" id="2.70.70.10">
    <property type="entry name" value="Glucose Permease (Domain IIA)"/>
    <property type="match status" value="1"/>
</dbReference>
<dbReference type="GO" id="GO:0009401">
    <property type="term" value="P:phosphoenolpyruvate-dependent sugar phosphotransferase system"/>
    <property type="evidence" value="ECO:0007669"/>
    <property type="project" value="UniProtKB-KW"/>
</dbReference>
<dbReference type="PATRIC" id="fig|136160.3.peg.4133"/>
<evidence type="ECO:0000256" key="9">
    <source>
        <dbReference type="ARBA" id="ARBA00022989"/>
    </source>
</evidence>
<dbReference type="PROSITE" id="PS00371">
    <property type="entry name" value="PTS_EIIA_TYPE_1_HIS"/>
    <property type="match status" value="1"/>
</dbReference>
<gene>
    <name evidence="17" type="ORF">AMD02_15955</name>
</gene>
<keyword evidence="7 13" id="KW-0812">Transmembrane</keyword>
<feature type="transmembrane region" description="Helical" evidence="13">
    <location>
        <begin position="174"/>
        <end position="191"/>
    </location>
</feature>
<dbReference type="GeneID" id="87595852"/>
<dbReference type="Pfam" id="PF00358">
    <property type="entry name" value="PTS_EIIA_1"/>
    <property type="match status" value="1"/>
</dbReference>
<feature type="transmembrane region" description="Helical" evidence="13">
    <location>
        <begin position="281"/>
        <end position="303"/>
    </location>
</feature>
<sequence>MNYEQVAKQIIDHVGGEENVKSLVHCATRLRFSLIDHSKADKEQLLKTDGVIAVKENGGQFQVVIGNRVPEVYAAIGKISTILDDTTSTKKGGDTGNSGNFVSRLIDVVASIFTPLLGVMAGAGILKGLLAIATNVGWLDSGETTYIILHAASDSMFYFLPILLAVTAARKFETNPFVAATIAGALIYPSIVELHDSAIDVTFFGIPVVLMNYTSTVFPILLAVFAMSYVEKFCNKKIHEAVKNFVTPLILLVVIVPVTLIILGPIGVYLGNGIASVIQEIFTFSPVLAGAIVAGIWQVLVIFGIHWEIIPIILNNLSVRGEDVIKAVAAPAVFSQAGAALGVMLRTKNKKLKALAGSTSITALFGITEPAVYGVTLPLKKPFIMAVISAAVGGAIVGHYGSVAVAPGAPGLLTIPIFYPEDGRGFVAFVIAIIISFVLAAVLTYIVGFKDPVDDEDTLSNESGSENEVKREDDKKEPSASEEIKSPLKGEVVPLTEVQDHVFSSGAMGKGVAVRPKEGRLVAPINGTVTSLFETKHAIGITSDNGTEIFIHVGIDTVQLKGEHFTSFIEQGDEVAAGDVLLEFDVERITAAGYDVITPVLITNAKQFSNVQTTDKREVTSEDLLIHVIK</sequence>
<evidence type="ECO:0000256" key="10">
    <source>
        <dbReference type="ARBA" id="ARBA00023136"/>
    </source>
</evidence>
<dbReference type="EMBL" id="LILD01000003">
    <property type="protein sequence ID" value="KOO37039.1"/>
    <property type="molecule type" value="Genomic_DNA"/>
</dbReference>
<feature type="transmembrane region" description="Helical" evidence="13">
    <location>
        <begin position="426"/>
        <end position="447"/>
    </location>
</feature>
<feature type="transmembrane region" description="Helical" evidence="13">
    <location>
        <begin position="203"/>
        <end position="225"/>
    </location>
</feature>
<dbReference type="FunFam" id="2.70.70.10:FF:000001">
    <property type="entry name" value="PTS system glucose-specific IIA component"/>
    <property type="match status" value="1"/>
</dbReference>
<keyword evidence="9 13" id="KW-1133">Transmembrane helix</keyword>
<proteinExistence type="predicted"/>
<keyword evidence="5" id="KW-0808">Transferase</keyword>
<dbReference type="AlphaFoldDB" id="A0A0M0KE29"/>
<feature type="domain" description="PTS EIIB type-1" evidence="15">
    <location>
        <begin position="4"/>
        <end position="86"/>
    </location>
</feature>
<evidence type="ECO:0000256" key="11">
    <source>
        <dbReference type="PROSITE-ProRule" id="PRU00421"/>
    </source>
</evidence>
<evidence type="ECO:0000259" key="15">
    <source>
        <dbReference type="PROSITE" id="PS51098"/>
    </source>
</evidence>
<dbReference type="GO" id="GO:0005886">
    <property type="term" value="C:plasma membrane"/>
    <property type="evidence" value="ECO:0007669"/>
    <property type="project" value="UniProtKB-SubCell"/>
</dbReference>
<feature type="transmembrane region" description="Helical" evidence="13">
    <location>
        <begin position="146"/>
        <end position="167"/>
    </location>
</feature>
<dbReference type="PROSITE" id="PS51103">
    <property type="entry name" value="PTS_EIIC_TYPE_1"/>
    <property type="match status" value="1"/>
</dbReference>
<keyword evidence="3" id="KW-1003">Cell membrane</keyword>
<keyword evidence="2" id="KW-0813">Transport</keyword>
<dbReference type="InterPro" id="IPR011055">
    <property type="entry name" value="Dup_hybrid_motif"/>
</dbReference>
<dbReference type="SUPFAM" id="SSF55604">
    <property type="entry name" value="Glucose permease domain IIB"/>
    <property type="match status" value="1"/>
</dbReference>
<dbReference type="NCBIfam" id="TIGR00830">
    <property type="entry name" value="PTBA"/>
    <property type="match status" value="1"/>
</dbReference>
<dbReference type="PROSITE" id="PS01035">
    <property type="entry name" value="PTS_EIIB_TYPE_1_CYS"/>
    <property type="match status" value="1"/>
</dbReference>
<dbReference type="RefSeq" id="WP_053432237.1">
    <property type="nucleotide sequence ID" value="NZ_CP040441.1"/>
</dbReference>
<dbReference type="NCBIfam" id="TIGR01995">
    <property type="entry name" value="PTS-II-ABC-beta"/>
    <property type="match status" value="1"/>
</dbReference>
<evidence type="ECO:0000256" key="8">
    <source>
        <dbReference type="ARBA" id="ARBA00022777"/>
    </source>
</evidence>
<evidence type="ECO:0000256" key="12">
    <source>
        <dbReference type="SAM" id="MobiDB-lite"/>
    </source>
</evidence>
<comment type="subcellular location">
    <subcellularLocation>
        <location evidence="1">Cell membrane</location>
        <topology evidence="1">Multi-pass membrane protein</topology>
    </subcellularLocation>
</comment>
<name>A0A0M0KE29_ALKHA</name>
<dbReference type="CDD" id="cd00212">
    <property type="entry name" value="PTS_IIB_glc"/>
    <property type="match status" value="1"/>
</dbReference>
<evidence type="ECO:0000256" key="3">
    <source>
        <dbReference type="ARBA" id="ARBA00022475"/>
    </source>
</evidence>
<dbReference type="Pfam" id="PF00367">
    <property type="entry name" value="PTS_EIIB"/>
    <property type="match status" value="1"/>
</dbReference>
<dbReference type="InterPro" id="IPR050558">
    <property type="entry name" value="PTS_Sugar-Specific_Components"/>
</dbReference>
<feature type="transmembrane region" description="Helical" evidence="13">
    <location>
        <begin position="355"/>
        <end position="376"/>
    </location>
</feature>
<feature type="compositionally biased region" description="Basic and acidic residues" evidence="12">
    <location>
        <begin position="467"/>
        <end position="486"/>
    </location>
</feature>
<evidence type="ECO:0000256" key="13">
    <source>
        <dbReference type="SAM" id="Phobius"/>
    </source>
</evidence>
<dbReference type="SUPFAM" id="SSF51261">
    <property type="entry name" value="Duplicated hybrid motif"/>
    <property type="match status" value="1"/>
</dbReference>
<feature type="domain" description="PTS EIIC type-1" evidence="16">
    <location>
        <begin position="107"/>
        <end position="463"/>
    </location>
</feature>
<protein>
    <submittedName>
        <fullName evidence="17">PTS beta-glucoside transporter subunit IIABC</fullName>
    </submittedName>
</protein>
<dbReference type="PANTHER" id="PTHR30175:SF1">
    <property type="entry name" value="PTS SYSTEM ARBUTIN-, CELLOBIOSE-, AND SALICIN-SPECIFIC EIIBC COMPONENT-RELATED"/>
    <property type="match status" value="1"/>
</dbReference>
<keyword evidence="8" id="KW-0418">Kinase</keyword>
<dbReference type="Gene3D" id="3.30.1360.60">
    <property type="entry name" value="Glucose permease domain IIB"/>
    <property type="match status" value="1"/>
</dbReference>
<dbReference type="Pfam" id="PF02378">
    <property type="entry name" value="PTS_EIIC"/>
    <property type="match status" value="1"/>
</dbReference>
<keyword evidence="4" id="KW-0762">Sugar transport</keyword>
<evidence type="ECO:0000313" key="17">
    <source>
        <dbReference type="EMBL" id="KOO37039.1"/>
    </source>
</evidence>
<dbReference type="GO" id="GO:0016301">
    <property type="term" value="F:kinase activity"/>
    <property type="evidence" value="ECO:0007669"/>
    <property type="project" value="UniProtKB-KW"/>
</dbReference>
<dbReference type="InterPro" id="IPR001996">
    <property type="entry name" value="PTS_IIB_1"/>
</dbReference>
<comment type="caution">
    <text evidence="17">The sequence shown here is derived from an EMBL/GenBank/DDBJ whole genome shotgun (WGS) entry which is preliminary data.</text>
</comment>
<keyword evidence="10 13" id="KW-0472">Membrane</keyword>
<dbReference type="GO" id="GO:0015771">
    <property type="term" value="P:trehalose transport"/>
    <property type="evidence" value="ECO:0007669"/>
    <property type="project" value="TreeGrafter"/>
</dbReference>